<dbReference type="CDD" id="cd12148">
    <property type="entry name" value="fungal_TF_MHR"/>
    <property type="match status" value="1"/>
</dbReference>
<dbReference type="InterPro" id="IPR036864">
    <property type="entry name" value="Zn2-C6_fun-type_DNA-bd_sf"/>
</dbReference>
<dbReference type="GO" id="GO:0008270">
    <property type="term" value="F:zinc ion binding"/>
    <property type="evidence" value="ECO:0007669"/>
    <property type="project" value="InterPro"/>
</dbReference>
<evidence type="ECO:0000256" key="1">
    <source>
        <dbReference type="ARBA" id="ARBA00022723"/>
    </source>
</evidence>
<dbReference type="SMART" id="SM00066">
    <property type="entry name" value="GAL4"/>
    <property type="match status" value="1"/>
</dbReference>
<reference evidence="8" key="1">
    <citation type="journal article" date="2017" name="Genome Biol.">
        <title>Comparative genomics reveals high biological diversity and specific adaptations in the industrially and medically important fungal genus Aspergillus.</title>
        <authorList>
            <person name="de Vries R.P."/>
            <person name="Riley R."/>
            <person name="Wiebenga A."/>
            <person name="Aguilar-Osorio G."/>
            <person name="Amillis S."/>
            <person name="Uchima C.A."/>
            <person name="Anderluh G."/>
            <person name="Asadollahi M."/>
            <person name="Askin M."/>
            <person name="Barry K."/>
            <person name="Battaglia E."/>
            <person name="Bayram O."/>
            <person name="Benocci T."/>
            <person name="Braus-Stromeyer S.A."/>
            <person name="Caldana C."/>
            <person name="Canovas D."/>
            <person name="Cerqueira G.C."/>
            <person name="Chen F."/>
            <person name="Chen W."/>
            <person name="Choi C."/>
            <person name="Clum A."/>
            <person name="Dos Santos R.A."/>
            <person name="Damasio A.R."/>
            <person name="Diallinas G."/>
            <person name="Emri T."/>
            <person name="Fekete E."/>
            <person name="Flipphi M."/>
            <person name="Freyberg S."/>
            <person name="Gallo A."/>
            <person name="Gournas C."/>
            <person name="Habgood R."/>
            <person name="Hainaut M."/>
            <person name="Harispe M.L."/>
            <person name="Henrissat B."/>
            <person name="Hilden K.S."/>
            <person name="Hope R."/>
            <person name="Hossain A."/>
            <person name="Karabika E."/>
            <person name="Karaffa L."/>
            <person name="Karanyi Z."/>
            <person name="Krasevec N."/>
            <person name="Kuo A."/>
            <person name="Kusch H."/>
            <person name="LaButti K."/>
            <person name="Lagendijk E.L."/>
            <person name="Lapidus A."/>
            <person name="Levasseur A."/>
            <person name="Lindquist E."/>
            <person name="Lipzen A."/>
            <person name="Logrieco A.F."/>
            <person name="MacCabe A."/>
            <person name="Maekelae M.R."/>
            <person name="Malavazi I."/>
            <person name="Melin P."/>
            <person name="Meyer V."/>
            <person name="Mielnichuk N."/>
            <person name="Miskei M."/>
            <person name="Molnar A.P."/>
            <person name="Mule G."/>
            <person name="Ngan C.Y."/>
            <person name="Orejas M."/>
            <person name="Orosz E."/>
            <person name="Ouedraogo J.P."/>
            <person name="Overkamp K.M."/>
            <person name="Park H.-S."/>
            <person name="Perrone G."/>
            <person name="Piumi F."/>
            <person name="Punt P.J."/>
            <person name="Ram A.F."/>
            <person name="Ramon A."/>
            <person name="Rauscher S."/>
            <person name="Record E."/>
            <person name="Riano-Pachon D.M."/>
            <person name="Robert V."/>
            <person name="Roehrig J."/>
            <person name="Ruller R."/>
            <person name="Salamov A."/>
            <person name="Salih N.S."/>
            <person name="Samson R.A."/>
            <person name="Sandor E."/>
            <person name="Sanguinetti M."/>
            <person name="Schuetze T."/>
            <person name="Sepcic K."/>
            <person name="Shelest E."/>
            <person name="Sherlock G."/>
            <person name="Sophianopoulou V."/>
            <person name="Squina F.M."/>
            <person name="Sun H."/>
            <person name="Susca A."/>
            <person name="Todd R.B."/>
            <person name="Tsang A."/>
            <person name="Unkles S.E."/>
            <person name="van de Wiele N."/>
            <person name="van Rossen-Uffink D."/>
            <person name="Oliveira J.V."/>
            <person name="Vesth T.C."/>
            <person name="Visser J."/>
            <person name="Yu J.-H."/>
            <person name="Zhou M."/>
            <person name="Andersen M.R."/>
            <person name="Archer D.B."/>
            <person name="Baker S.E."/>
            <person name="Benoit I."/>
            <person name="Brakhage A.A."/>
            <person name="Braus G.H."/>
            <person name="Fischer R."/>
            <person name="Frisvad J.C."/>
            <person name="Goldman G.H."/>
            <person name="Houbraken J."/>
            <person name="Oakley B."/>
            <person name="Pocsi I."/>
            <person name="Scazzocchio C."/>
            <person name="Seiboth B."/>
            <person name="vanKuyk P.A."/>
            <person name="Wortman J."/>
            <person name="Dyer P.S."/>
            <person name="Grigoriev I.V."/>
        </authorList>
    </citation>
    <scope>NUCLEOTIDE SEQUENCE [LARGE SCALE GENOMIC DNA]</scope>
    <source>
        <strain evidence="8">ITEM 5010</strain>
    </source>
</reference>
<keyword evidence="4" id="KW-0804">Transcription</keyword>
<dbReference type="GO" id="GO:0006351">
    <property type="term" value="P:DNA-templated transcription"/>
    <property type="evidence" value="ECO:0007669"/>
    <property type="project" value="InterPro"/>
</dbReference>
<dbReference type="GO" id="GO:0000435">
    <property type="term" value="P:positive regulation of transcription from RNA polymerase II promoter by galactose"/>
    <property type="evidence" value="ECO:0007669"/>
    <property type="project" value="TreeGrafter"/>
</dbReference>
<keyword evidence="8" id="KW-1185">Reference proteome</keyword>
<dbReference type="EMBL" id="KV907503">
    <property type="protein sequence ID" value="OOF93904.1"/>
    <property type="molecule type" value="Genomic_DNA"/>
</dbReference>
<dbReference type="OMA" id="REATWNY"/>
<sequence>MTEAEETTKASAPYCAVQVCTTCKIRKKRCDKTLPICGYCAKRNLPCRYEEFPKSNGESDPSGFEISVNAMLMQMVSLFGPLGNMPPAPDRIWYQAQRITHLASLSLGEIGRRYFNNFHKWLPLMSYHSFQEETTAYDRNSCSPPADFSILTLAMCLITLQPNRGTPITPQRLYGTVKMLFAEVQAMMCASDRLLQAGLLIAAYEYANGRPEAAHITMGTSTRIAFAIGLHKLDFEQAYPVVIHMSAEEHWRCNLWWGVIILERLIICEIKDKAQKPITEYPQSEFPLPTDLGGDRMDSPGTGRIAQISNFGRQAQAVFLLDQVLAARRLPQTNKCRILEFRRLDESLQVFLSMLMSTTTPKIGHGCSPIAPAVRALFLIHKEILDYPPDTVNMRCLHYSQSALEMITNVVVDVARHHKEQIACQNAQVDLLPLSCSYTLHLAMKNIRDCMELSCPHRHPSDLDSLVQLDRVFSDRWRGKEPG</sequence>
<dbReference type="SUPFAM" id="SSF57701">
    <property type="entry name" value="Zn2/Cys6 DNA-binding domain"/>
    <property type="match status" value="1"/>
</dbReference>
<dbReference type="GO" id="GO:0000981">
    <property type="term" value="F:DNA-binding transcription factor activity, RNA polymerase II-specific"/>
    <property type="evidence" value="ECO:0007669"/>
    <property type="project" value="InterPro"/>
</dbReference>
<keyword evidence="5" id="KW-0539">Nucleus</keyword>
<keyword evidence="2" id="KW-0805">Transcription regulation</keyword>
<gene>
    <name evidence="7" type="ORF">ASPCADRAFT_398270</name>
</gene>
<evidence type="ECO:0000256" key="3">
    <source>
        <dbReference type="ARBA" id="ARBA00023125"/>
    </source>
</evidence>
<proteinExistence type="predicted"/>
<keyword evidence="1" id="KW-0479">Metal-binding</keyword>
<evidence type="ECO:0000259" key="6">
    <source>
        <dbReference type="PROSITE" id="PS50048"/>
    </source>
</evidence>
<evidence type="ECO:0000256" key="4">
    <source>
        <dbReference type="ARBA" id="ARBA00023163"/>
    </source>
</evidence>
<dbReference type="Proteomes" id="UP000188318">
    <property type="component" value="Unassembled WGS sequence"/>
</dbReference>
<dbReference type="GO" id="GO:0005634">
    <property type="term" value="C:nucleus"/>
    <property type="evidence" value="ECO:0007669"/>
    <property type="project" value="TreeGrafter"/>
</dbReference>
<name>A0A1R3RHD4_ASPC5</name>
<organism evidence="7 8">
    <name type="scientific">Aspergillus carbonarius (strain ITEM 5010)</name>
    <dbReference type="NCBI Taxonomy" id="602072"/>
    <lineage>
        <taxon>Eukaryota</taxon>
        <taxon>Fungi</taxon>
        <taxon>Dikarya</taxon>
        <taxon>Ascomycota</taxon>
        <taxon>Pezizomycotina</taxon>
        <taxon>Eurotiomycetes</taxon>
        <taxon>Eurotiomycetidae</taxon>
        <taxon>Eurotiales</taxon>
        <taxon>Aspergillaceae</taxon>
        <taxon>Aspergillus</taxon>
        <taxon>Aspergillus subgen. Circumdati</taxon>
    </lineage>
</organism>
<dbReference type="PANTHER" id="PTHR47424:SF5">
    <property type="entry name" value="ZN(II)2CYS6 TRANSCRIPTION FACTOR (EUROFUNG)"/>
    <property type="match status" value="1"/>
</dbReference>
<evidence type="ECO:0000313" key="8">
    <source>
        <dbReference type="Proteomes" id="UP000188318"/>
    </source>
</evidence>
<dbReference type="PROSITE" id="PS50048">
    <property type="entry name" value="ZN2_CY6_FUNGAL_2"/>
    <property type="match status" value="1"/>
</dbReference>
<dbReference type="STRING" id="602072.A0A1R3RHD4"/>
<dbReference type="Pfam" id="PF00172">
    <property type="entry name" value="Zn_clus"/>
    <property type="match status" value="1"/>
</dbReference>
<dbReference type="GO" id="GO:0000978">
    <property type="term" value="F:RNA polymerase II cis-regulatory region sequence-specific DNA binding"/>
    <property type="evidence" value="ECO:0007669"/>
    <property type="project" value="TreeGrafter"/>
</dbReference>
<protein>
    <recommendedName>
        <fullName evidence="6">Zn(2)-C6 fungal-type domain-containing protein</fullName>
    </recommendedName>
</protein>
<dbReference type="InterPro" id="IPR001138">
    <property type="entry name" value="Zn2Cys6_DnaBD"/>
</dbReference>
<evidence type="ECO:0000256" key="2">
    <source>
        <dbReference type="ARBA" id="ARBA00023015"/>
    </source>
</evidence>
<dbReference type="Pfam" id="PF04082">
    <property type="entry name" value="Fungal_trans"/>
    <property type="match status" value="1"/>
</dbReference>
<keyword evidence="3" id="KW-0238">DNA-binding</keyword>
<evidence type="ECO:0000313" key="7">
    <source>
        <dbReference type="EMBL" id="OOF93904.1"/>
    </source>
</evidence>
<accession>A0A1R3RHD4</accession>
<dbReference type="InterPro" id="IPR051127">
    <property type="entry name" value="Fungal_SecMet_Regulators"/>
</dbReference>
<dbReference type="VEuPathDB" id="FungiDB:ASPCADRAFT_398270"/>
<dbReference type="Gene3D" id="4.10.240.10">
    <property type="entry name" value="Zn(2)-C6 fungal-type DNA-binding domain"/>
    <property type="match status" value="1"/>
</dbReference>
<dbReference type="OrthoDB" id="3862662at2759"/>
<evidence type="ECO:0000256" key="5">
    <source>
        <dbReference type="ARBA" id="ARBA00023242"/>
    </source>
</evidence>
<feature type="domain" description="Zn(2)-C6 fungal-type" evidence="6">
    <location>
        <begin position="19"/>
        <end position="49"/>
    </location>
</feature>
<dbReference type="CDD" id="cd00067">
    <property type="entry name" value="GAL4"/>
    <property type="match status" value="1"/>
</dbReference>
<dbReference type="InterPro" id="IPR007219">
    <property type="entry name" value="XnlR_reg_dom"/>
</dbReference>
<dbReference type="PROSITE" id="PS00463">
    <property type="entry name" value="ZN2_CY6_FUNGAL_1"/>
    <property type="match status" value="1"/>
</dbReference>
<dbReference type="AlphaFoldDB" id="A0A1R3RHD4"/>
<dbReference type="PANTHER" id="PTHR47424">
    <property type="entry name" value="REGULATORY PROTEIN GAL4"/>
    <property type="match status" value="1"/>
</dbReference>